<comment type="subcellular location">
    <subcellularLocation>
        <location evidence="1">Membrane</location>
        <topology evidence="1">Multi-pass membrane protein</topology>
    </subcellularLocation>
</comment>
<dbReference type="InterPro" id="IPR007237">
    <property type="entry name" value="CD20-like"/>
</dbReference>
<evidence type="ECO:0000256" key="6">
    <source>
        <dbReference type="SAM" id="Phobius"/>
    </source>
</evidence>
<dbReference type="OrthoDB" id="7685256at2759"/>
<reference evidence="8" key="1">
    <citation type="submission" date="2025-08" db="UniProtKB">
        <authorList>
            <consortium name="RefSeq"/>
        </authorList>
    </citation>
    <scope>IDENTIFICATION</scope>
    <source>
        <tissue evidence="8">Adult</tissue>
    </source>
</reference>
<feature type="compositionally biased region" description="Polar residues" evidence="5">
    <location>
        <begin position="15"/>
        <end position="37"/>
    </location>
</feature>
<dbReference type="PANTHER" id="PTHR15260">
    <property type="entry name" value="SARCOSPAN"/>
    <property type="match status" value="1"/>
</dbReference>
<evidence type="ECO:0000313" key="7">
    <source>
        <dbReference type="Proteomes" id="UP001652620"/>
    </source>
</evidence>
<gene>
    <name evidence="8" type="primary">LOC105225703</name>
</gene>
<feature type="region of interest" description="Disordered" evidence="5">
    <location>
        <begin position="1"/>
        <end position="48"/>
    </location>
</feature>
<feature type="transmembrane region" description="Helical" evidence="6">
    <location>
        <begin position="486"/>
        <end position="506"/>
    </location>
</feature>
<evidence type="ECO:0000256" key="1">
    <source>
        <dbReference type="ARBA" id="ARBA00004141"/>
    </source>
</evidence>
<keyword evidence="3 6" id="KW-1133">Transmembrane helix</keyword>
<sequence>MEVYDDRPVSVYDNLKTTPNSIHTSTPKAVKRGNNTVPSPAASPLPTRRATAAAAATTGGTTAANRATSSPIYADIAFKFNDNNQQLTNQQSQQQHNQQQQQQQQQQQTLPRLTQQYVPQSAAQPVASNFTDQAPTTTATAQHFPTNTTLPTQNSNNSTNNYTNNSNQRLIQANASITLPAPAPTPAPASALAAAPAPIKAIATATPAAMSTTTAASTVAAPRNASPAQRPLSQHSQSELYEASQSIAAVKAALNDAKSKFFGLNGYAQDHPHNNTYSANESRPLQQRAVAAAPRLLIDNQYPKVQIVTTAPTPPPKSQPKYQNIPENSAIFRNNVETPPELPPKPPVDAVALPSKMVATTPPTQTDGAVSTTPNSAAFSTSSRQSNTPSPSPSAPSDAAKVSLSSSHAAYKQIPLNDIDTTQPSQAVYMSTTVPQNIKGSKIAGRHTPTRNSLRHSRMLVVNNKTYPATQYPNPMSFKYPNLARWLLILEIIVGLLISFLAIWIFCLAPNTAIQYNPYWSGLVLLLAGILGLVLVRYQRIKRHKVRENCFKFLRADSYLLALLAVLLCCVAVFCAALHYARLCADDTHCAPTNILLEHGSCTCTFNANDDELTAPTNSSAAQVANGLLDEEVVPEHFNDQSYKVEYRDLSCKELRGEWITILILSMALNTIGFLLAFAYTVLLFCCRHSAKRPLYTSVHTSTF</sequence>
<protein>
    <submittedName>
        <fullName evidence="8">Ras guanine nucleotide exchange factor glfB isoform X1</fullName>
    </submittedName>
</protein>
<dbReference type="InterPro" id="IPR030429">
    <property type="entry name" value="Sarcospan"/>
</dbReference>
<dbReference type="Pfam" id="PF04103">
    <property type="entry name" value="CD20"/>
    <property type="match status" value="1"/>
</dbReference>
<keyword evidence="7" id="KW-1185">Reference proteome</keyword>
<feature type="compositionally biased region" description="Polar residues" evidence="5">
    <location>
        <begin position="361"/>
        <end position="388"/>
    </location>
</feature>
<accession>A0A6I9VGT7</accession>
<evidence type="ECO:0000256" key="5">
    <source>
        <dbReference type="SAM" id="MobiDB-lite"/>
    </source>
</evidence>
<proteinExistence type="predicted"/>
<name>A0A6I9VGT7_BACDO</name>
<feature type="region of interest" description="Disordered" evidence="5">
    <location>
        <begin position="140"/>
        <end position="165"/>
    </location>
</feature>
<dbReference type="Proteomes" id="UP001652620">
    <property type="component" value="Chromosome 4"/>
</dbReference>
<keyword evidence="2 6" id="KW-0812">Transmembrane</keyword>
<evidence type="ECO:0000256" key="4">
    <source>
        <dbReference type="ARBA" id="ARBA00023136"/>
    </source>
</evidence>
<feature type="region of interest" description="Disordered" evidence="5">
    <location>
        <begin position="359"/>
        <end position="404"/>
    </location>
</feature>
<evidence type="ECO:0000256" key="2">
    <source>
        <dbReference type="ARBA" id="ARBA00022692"/>
    </source>
</evidence>
<feature type="transmembrane region" description="Helical" evidence="6">
    <location>
        <begin position="559"/>
        <end position="581"/>
    </location>
</feature>
<keyword evidence="4 6" id="KW-0472">Membrane</keyword>
<dbReference type="GeneID" id="105225703"/>
<feature type="transmembrane region" description="Helical" evidence="6">
    <location>
        <begin position="518"/>
        <end position="538"/>
    </location>
</feature>
<feature type="compositionally biased region" description="Low complexity" evidence="5">
    <location>
        <begin position="38"/>
        <end position="48"/>
    </location>
</feature>
<feature type="region of interest" description="Disordered" evidence="5">
    <location>
        <begin position="88"/>
        <end position="111"/>
    </location>
</feature>
<evidence type="ECO:0000256" key="3">
    <source>
        <dbReference type="ARBA" id="ARBA00022989"/>
    </source>
</evidence>
<organism evidence="7 8">
    <name type="scientific">Bactrocera dorsalis</name>
    <name type="common">Oriental fruit fly</name>
    <name type="synonym">Dacus dorsalis</name>
    <dbReference type="NCBI Taxonomy" id="27457"/>
    <lineage>
        <taxon>Eukaryota</taxon>
        <taxon>Metazoa</taxon>
        <taxon>Ecdysozoa</taxon>
        <taxon>Arthropoda</taxon>
        <taxon>Hexapoda</taxon>
        <taxon>Insecta</taxon>
        <taxon>Pterygota</taxon>
        <taxon>Neoptera</taxon>
        <taxon>Endopterygota</taxon>
        <taxon>Diptera</taxon>
        <taxon>Brachycera</taxon>
        <taxon>Muscomorpha</taxon>
        <taxon>Tephritoidea</taxon>
        <taxon>Tephritidae</taxon>
        <taxon>Bactrocera</taxon>
        <taxon>Bactrocera</taxon>
    </lineage>
</organism>
<dbReference type="PANTHER" id="PTHR15260:SF1">
    <property type="entry name" value="SARCOSPAN"/>
    <property type="match status" value="1"/>
</dbReference>
<dbReference type="RefSeq" id="XP_011202600.2">
    <property type="nucleotide sequence ID" value="XM_011204298.4"/>
</dbReference>
<feature type="transmembrane region" description="Helical" evidence="6">
    <location>
        <begin position="659"/>
        <end position="686"/>
    </location>
</feature>
<evidence type="ECO:0000313" key="8">
    <source>
        <dbReference type="RefSeq" id="XP_011202600.2"/>
    </source>
</evidence>